<organism evidence="3 4">
    <name type="scientific">Pseudoduganella albidiflava</name>
    <dbReference type="NCBI Taxonomy" id="321983"/>
    <lineage>
        <taxon>Bacteria</taxon>
        <taxon>Pseudomonadati</taxon>
        <taxon>Pseudomonadota</taxon>
        <taxon>Betaproteobacteria</taxon>
        <taxon>Burkholderiales</taxon>
        <taxon>Oxalobacteraceae</taxon>
        <taxon>Telluria group</taxon>
        <taxon>Pseudoduganella</taxon>
    </lineage>
</organism>
<dbReference type="RefSeq" id="WP_131147355.1">
    <property type="nucleotide sequence ID" value="NZ_BMWV01000025.1"/>
</dbReference>
<proteinExistence type="predicted"/>
<feature type="transmembrane region" description="Helical" evidence="1">
    <location>
        <begin position="260"/>
        <end position="281"/>
    </location>
</feature>
<dbReference type="Pfam" id="PF20455">
    <property type="entry name" value="DUF6708"/>
    <property type="match status" value="1"/>
</dbReference>
<protein>
    <recommendedName>
        <fullName evidence="2">DUF6708 domain-containing protein</fullName>
    </recommendedName>
</protein>
<keyword evidence="4" id="KW-1185">Reference proteome</keyword>
<dbReference type="Proteomes" id="UP000292307">
    <property type="component" value="Chromosome"/>
</dbReference>
<accession>A0ABX5RYZ1</accession>
<feature type="transmembrane region" description="Helical" evidence="1">
    <location>
        <begin position="59"/>
        <end position="84"/>
    </location>
</feature>
<feature type="transmembrane region" description="Helical" evidence="1">
    <location>
        <begin position="96"/>
        <end position="115"/>
    </location>
</feature>
<gene>
    <name evidence="3" type="ORF">EYF70_22285</name>
</gene>
<dbReference type="EMBL" id="CP036401">
    <property type="protein sequence ID" value="QBI03252.1"/>
    <property type="molecule type" value="Genomic_DNA"/>
</dbReference>
<reference evidence="3 4" key="1">
    <citation type="submission" date="2019-02" db="EMBL/GenBank/DDBJ databases">
        <title>Draft Genome Sequences of Six Type Strains of the Genus Massilia.</title>
        <authorList>
            <person name="Miess H."/>
            <person name="Frediansyhah A."/>
            <person name="Gross H."/>
        </authorList>
    </citation>
    <scope>NUCLEOTIDE SEQUENCE [LARGE SCALE GENOMIC DNA]</scope>
    <source>
        <strain evidence="3 4">DSM 17472</strain>
    </source>
</reference>
<keyword evidence="1" id="KW-0812">Transmembrane</keyword>
<feature type="domain" description="DUF6708" evidence="2">
    <location>
        <begin position="109"/>
        <end position="296"/>
    </location>
</feature>
<evidence type="ECO:0000313" key="4">
    <source>
        <dbReference type="Proteomes" id="UP000292307"/>
    </source>
</evidence>
<sequence length="368" mass="42533">MDDRIFSAKIGAPVPDWDLEHRLSTIDWVGPDCQDGATTYRINSTFIEATEQCHMVRHWYAGGIIIAFVMMLAAAFTFCAMVVVSINRGFPLADRVGLLLPLTLVVGLLYCLSRYGKEEFFARTRYPIRFNRKSKRLYALIREEGGRSRALSEDKVEEIEWDERSIFCIHREYDGVYHYWIRYYKLDEFGNVQKAVAIGRDWDGVDGLQELLSQWNYWCWFMNRGPEGLPCPGIFLPEKENVFEAFLCCMYGMAFRLRPALRVVGFPMFATLACFRIISMWTCSPPRWPSDVLDSCLVQAGDPFDEPKSFTPVGWHKTILAIENKTYPELQCVKIDDWKGEPDGRKNAILWAEDKVVRNRKFEGAACK</sequence>
<evidence type="ECO:0000259" key="2">
    <source>
        <dbReference type="Pfam" id="PF20455"/>
    </source>
</evidence>
<dbReference type="InterPro" id="IPR046554">
    <property type="entry name" value="DUF6708"/>
</dbReference>
<keyword evidence="1" id="KW-1133">Transmembrane helix</keyword>
<evidence type="ECO:0000313" key="3">
    <source>
        <dbReference type="EMBL" id="QBI03252.1"/>
    </source>
</evidence>
<evidence type="ECO:0000256" key="1">
    <source>
        <dbReference type="SAM" id="Phobius"/>
    </source>
</evidence>
<keyword evidence="1" id="KW-0472">Membrane</keyword>
<name>A0ABX5RYZ1_9BURK</name>